<evidence type="ECO:0000313" key="2">
    <source>
        <dbReference type="Proteomes" id="UP000325433"/>
    </source>
</evidence>
<dbReference type="Proteomes" id="UP000325433">
    <property type="component" value="Unassembled WGS sequence"/>
</dbReference>
<name>A0A5N6VD21_9EURO</name>
<protein>
    <submittedName>
        <fullName evidence="1">Uncharacterized protein</fullName>
    </submittedName>
</protein>
<dbReference type="AlphaFoldDB" id="A0A5N6VD21"/>
<proteinExistence type="predicted"/>
<accession>A0A5N6VD21</accession>
<dbReference type="EMBL" id="ML738470">
    <property type="protein sequence ID" value="KAE8306311.1"/>
    <property type="molecule type" value="Genomic_DNA"/>
</dbReference>
<organism evidence="1 2">
    <name type="scientific">Aspergillus transmontanensis</name>
    <dbReference type="NCBI Taxonomy" id="1034304"/>
    <lineage>
        <taxon>Eukaryota</taxon>
        <taxon>Fungi</taxon>
        <taxon>Dikarya</taxon>
        <taxon>Ascomycota</taxon>
        <taxon>Pezizomycotina</taxon>
        <taxon>Eurotiomycetes</taxon>
        <taxon>Eurotiomycetidae</taxon>
        <taxon>Eurotiales</taxon>
        <taxon>Aspergillaceae</taxon>
        <taxon>Aspergillus</taxon>
        <taxon>Aspergillus subgen. Circumdati</taxon>
    </lineage>
</organism>
<gene>
    <name evidence="1" type="ORF">BDV41DRAFT_570049</name>
</gene>
<evidence type="ECO:0000313" key="1">
    <source>
        <dbReference type="EMBL" id="KAE8306311.1"/>
    </source>
</evidence>
<keyword evidence="2" id="KW-1185">Reference proteome</keyword>
<sequence length="74" mass="7980">MAAAISLWVMQTSPWKSHLPTLKSSGFIRMEITASITTTSGITFDGIKSFEINNGSRLPVSKPCNVALDNPLLS</sequence>
<reference evidence="2" key="1">
    <citation type="submission" date="2019-04" db="EMBL/GenBank/DDBJ databases">
        <title>Friends and foes A comparative genomics studyof 23 Aspergillus species from section Flavi.</title>
        <authorList>
            <consortium name="DOE Joint Genome Institute"/>
            <person name="Kjaerbolling I."/>
            <person name="Vesth T."/>
            <person name="Frisvad J.C."/>
            <person name="Nybo J.L."/>
            <person name="Theobald S."/>
            <person name="Kildgaard S."/>
            <person name="Isbrandt T."/>
            <person name="Kuo A."/>
            <person name="Sato A."/>
            <person name="Lyhne E.K."/>
            <person name="Kogle M.E."/>
            <person name="Wiebenga A."/>
            <person name="Kun R.S."/>
            <person name="Lubbers R.J."/>
            <person name="Makela M.R."/>
            <person name="Barry K."/>
            <person name="Chovatia M."/>
            <person name="Clum A."/>
            <person name="Daum C."/>
            <person name="Haridas S."/>
            <person name="He G."/>
            <person name="LaButti K."/>
            <person name="Lipzen A."/>
            <person name="Mondo S."/>
            <person name="Riley R."/>
            <person name="Salamov A."/>
            <person name="Simmons B.A."/>
            <person name="Magnuson J.K."/>
            <person name="Henrissat B."/>
            <person name="Mortensen U.H."/>
            <person name="Larsen T.O."/>
            <person name="Devries R.P."/>
            <person name="Grigoriev I.V."/>
            <person name="Machida M."/>
            <person name="Baker S.E."/>
            <person name="Andersen M.R."/>
        </authorList>
    </citation>
    <scope>NUCLEOTIDE SEQUENCE [LARGE SCALE GENOMIC DNA]</scope>
    <source>
        <strain evidence="2">CBS 130015</strain>
    </source>
</reference>